<name>A0A914NYS2_9BILA</name>
<evidence type="ECO:0000259" key="1">
    <source>
        <dbReference type="Pfam" id="PF07707"/>
    </source>
</evidence>
<evidence type="ECO:0000313" key="2">
    <source>
        <dbReference type="Proteomes" id="UP000887578"/>
    </source>
</evidence>
<accession>A0A914NYS2</accession>
<dbReference type="Gene3D" id="1.25.40.420">
    <property type="match status" value="1"/>
</dbReference>
<feature type="domain" description="BACK" evidence="1">
    <location>
        <begin position="34"/>
        <end position="106"/>
    </location>
</feature>
<dbReference type="InterPro" id="IPR011705">
    <property type="entry name" value="BACK"/>
</dbReference>
<dbReference type="AlphaFoldDB" id="A0A914NYS2"/>
<dbReference type="WBParaSite" id="PDA_v2.g1057.t1">
    <property type="protein sequence ID" value="PDA_v2.g1057.t1"/>
    <property type="gene ID" value="PDA_v2.g1057"/>
</dbReference>
<sequence>MIDIAEYYGVQVFKTICEKFLTKVELNFENIYRMIEISNKYSLTKFNQLVIVFASKNISTFLKNEQFYGLEKCTLKKILEFCDKTEHQEVVFEAVYKWAEKQVKENLENDNGSNLNETIKKQIFDLL</sequence>
<dbReference type="Pfam" id="PF07707">
    <property type="entry name" value="BACK"/>
    <property type="match status" value="1"/>
</dbReference>
<reference evidence="3" key="1">
    <citation type="submission" date="2022-11" db="UniProtKB">
        <authorList>
            <consortium name="WormBaseParasite"/>
        </authorList>
    </citation>
    <scope>IDENTIFICATION</scope>
</reference>
<proteinExistence type="predicted"/>
<dbReference type="Proteomes" id="UP000887578">
    <property type="component" value="Unplaced"/>
</dbReference>
<organism evidence="2 3">
    <name type="scientific">Panagrolaimus davidi</name>
    <dbReference type="NCBI Taxonomy" id="227884"/>
    <lineage>
        <taxon>Eukaryota</taxon>
        <taxon>Metazoa</taxon>
        <taxon>Ecdysozoa</taxon>
        <taxon>Nematoda</taxon>
        <taxon>Chromadorea</taxon>
        <taxon>Rhabditida</taxon>
        <taxon>Tylenchina</taxon>
        <taxon>Panagrolaimomorpha</taxon>
        <taxon>Panagrolaimoidea</taxon>
        <taxon>Panagrolaimidae</taxon>
        <taxon>Panagrolaimus</taxon>
    </lineage>
</organism>
<protein>
    <submittedName>
        <fullName evidence="3">BACK domain-containing protein</fullName>
    </submittedName>
</protein>
<keyword evidence="2" id="KW-1185">Reference proteome</keyword>
<evidence type="ECO:0000313" key="3">
    <source>
        <dbReference type="WBParaSite" id="PDA_v2.g1057.t1"/>
    </source>
</evidence>